<proteinExistence type="predicted"/>
<dbReference type="AlphaFoldDB" id="A0A5C6CD33"/>
<protein>
    <submittedName>
        <fullName evidence="2">Uncharacterized protein</fullName>
    </submittedName>
</protein>
<evidence type="ECO:0000313" key="2">
    <source>
        <dbReference type="EMBL" id="TWU22470.1"/>
    </source>
</evidence>
<sequence length="100" mass="10862">MSEGAENAGWVIAGVSTVVATLASAVAGLFKLNESKNAEAIKRLEDHVGKQESKLEAQETRLIESDRKHDECQQDRIKLSTEVGLIRERLASVERDATAG</sequence>
<comment type="caution">
    <text evidence="2">The sequence shown here is derived from an EMBL/GenBank/DDBJ whole genome shotgun (WGS) entry which is preliminary data.</text>
</comment>
<dbReference type="EMBL" id="SJPT01000005">
    <property type="protein sequence ID" value="TWU22470.1"/>
    <property type="molecule type" value="Genomic_DNA"/>
</dbReference>
<evidence type="ECO:0000313" key="3">
    <source>
        <dbReference type="Proteomes" id="UP000316304"/>
    </source>
</evidence>
<feature type="transmembrane region" description="Helical" evidence="1">
    <location>
        <begin position="12"/>
        <end position="32"/>
    </location>
</feature>
<organism evidence="2 3">
    <name type="scientific">Novipirellula galeiformis</name>
    <dbReference type="NCBI Taxonomy" id="2528004"/>
    <lineage>
        <taxon>Bacteria</taxon>
        <taxon>Pseudomonadati</taxon>
        <taxon>Planctomycetota</taxon>
        <taxon>Planctomycetia</taxon>
        <taxon>Pirellulales</taxon>
        <taxon>Pirellulaceae</taxon>
        <taxon>Novipirellula</taxon>
    </lineage>
</organism>
<evidence type="ECO:0000256" key="1">
    <source>
        <dbReference type="SAM" id="Phobius"/>
    </source>
</evidence>
<name>A0A5C6CD33_9BACT</name>
<keyword evidence="1" id="KW-0472">Membrane</keyword>
<keyword evidence="1" id="KW-0812">Transmembrane</keyword>
<keyword evidence="1" id="KW-1133">Transmembrane helix</keyword>
<dbReference type="RefSeq" id="WP_146595635.1">
    <property type="nucleotide sequence ID" value="NZ_SJPT01000005.1"/>
</dbReference>
<reference evidence="2 3" key="1">
    <citation type="submission" date="2019-02" db="EMBL/GenBank/DDBJ databases">
        <title>Deep-cultivation of Planctomycetes and their phenomic and genomic characterization uncovers novel biology.</title>
        <authorList>
            <person name="Wiegand S."/>
            <person name="Jogler M."/>
            <person name="Boedeker C."/>
            <person name="Pinto D."/>
            <person name="Vollmers J."/>
            <person name="Rivas-Marin E."/>
            <person name="Kohn T."/>
            <person name="Peeters S.H."/>
            <person name="Heuer A."/>
            <person name="Rast P."/>
            <person name="Oberbeckmann S."/>
            <person name="Bunk B."/>
            <person name="Jeske O."/>
            <person name="Meyerdierks A."/>
            <person name="Storesund J.E."/>
            <person name="Kallscheuer N."/>
            <person name="Luecker S."/>
            <person name="Lage O.M."/>
            <person name="Pohl T."/>
            <person name="Merkel B.J."/>
            <person name="Hornburger P."/>
            <person name="Mueller R.-W."/>
            <person name="Bruemmer F."/>
            <person name="Labrenz M."/>
            <person name="Spormann A.M."/>
            <person name="Op Den Camp H."/>
            <person name="Overmann J."/>
            <person name="Amann R."/>
            <person name="Jetten M.S.M."/>
            <person name="Mascher T."/>
            <person name="Medema M.H."/>
            <person name="Devos D.P."/>
            <person name="Kaster A.-K."/>
            <person name="Ovreas L."/>
            <person name="Rohde M."/>
            <person name="Galperin M.Y."/>
            <person name="Jogler C."/>
        </authorList>
    </citation>
    <scope>NUCLEOTIDE SEQUENCE [LARGE SCALE GENOMIC DNA]</scope>
    <source>
        <strain evidence="2 3">Pla52o</strain>
    </source>
</reference>
<gene>
    <name evidence="2" type="ORF">Pla52o_35260</name>
</gene>
<dbReference type="Proteomes" id="UP000316304">
    <property type="component" value="Unassembled WGS sequence"/>
</dbReference>
<accession>A0A5C6CD33</accession>
<keyword evidence="3" id="KW-1185">Reference proteome</keyword>